<name>A0A480A7M5_9CYAN</name>
<reference evidence="4" key="1">
    <citation type="submission" date="2019-02" db="EMBL/GenBank/DDBJ databases">
        <title>Draft genome sequence of Sphaerospermopsis reniformis NIES-1949.</title>
        <authorList>
            <person name="Yamaguchi H."/>
            <person name="Suzuki S."/>
            <person name="Kawachi M."/>
        </authorList>
    </citation>
    <scope>NUCLEOTIDE SEQUENCE [LARGE SCALE GENOMIC DNA]</scope>
    <source>
        <strain evidence="4">NIES-1949</strain>
    </source>
</reference>
<keyword evidence="4" id="KW-1185">Reference proteome</keyword>
<accession>A0A480A7M5</accession>
<evidence type="ECO:0000256" key="1">
    <source>
        <dbReference type="SAM" id="MobiDB-lite"/>
    </source>
</evidence>
<gene>
    <name evidence="3" type="ORF">SR1949_33080</name>
</gene>
<feature type="compositionally biased region" description="Basic and acidic residues" evidence="1">
    <location>
        <begin position="347"/>
        <end position="358"/>
    </location>
</feature>
<feature type="region of interest" description="Disordered" evidence="1">
    <location>
        <begin position="315"/>
        <end position="358"/>
    </location>
</feature>
<sequence>MLREIIKICGIYACGQGDADILARSRKQTLKLLYLLSWSVLYKFCIARRKLIAKQVKGKSFIKLLKYLFSKEGARQIGGNMDETTPRSLAAELLLSKRINPKVSRTVYHASLSLPHNESLDDDTWHEIALKYLRAMGFTMNQYIVVRHTDRTHDHAHIVASRIRLDGTTVSDSWDYPRSEAVIRKLEKEYNLQTVKPSKKKEERSPTTGERRQLARTGEESVRVKLQYSLDKATHDHPTMPELIKRSQQQGINVCVGYTRTGKVKGISYQLNGVAFSGTHLGKAYTFPGLQKHRGVSYIPKQDDKRIQELMKRNVENTTSNQDKHDNKHTQKITKQTTVNSVFNKTQQDEQQIKPDKKGTNNIALISLQEDNNRIQIGQTTETPISVVSRKHNKTRIQKQQTADHSTSAVGTEQDIELIQQLLEQPVKNIASTVKATEDDQDIENITERSAENVTPATTQTNCLPTPKPANWKQIRQNLNQQYNLPVSLLNELYQKGWLYPSQTGQPIFVERTLDDVPTLAKQLEPTGDFTAIPLNSEPTKNGSFWIATDTTVTRAVLLSDPIEVLSVIALESTVDKRKRQPTLYWSVGDGETPAIGDRSQIPLEFLDSLDTVVIAVKDNEKVEDLISDLLTKLPQAKRVSPGQAGWNQLLSDRKQPVKKHQFTQTLDWEL</sequence>
<feature type="compositionally biased region" description="Polar residues" evidence="1">
    <location>
        <begin position="398"/>
        <end position="409"/>
    </location>
</feature>
<evidence type="ECO:0000313" key="3">
    <source>
        <dbReference type="EMBL" id="GCL38194.1"/>
    </source>
</evidence>
<feature type="compositionally biased region" description="Polar residues" evidence="1">
    <location>
        <begin position="333"/>
        <end position="346"/>
    </location>
</feature>
<feature type="compositionally biased region" description="Basic and acidic residues" evidence="1">
    <location>
        <begin position="200"/>
        <end position="220"/>
    </location>
</feature>
<dbReference type="InterPro" id="IPR005094">
    <property type="entry name" value="Endonuclease_MobA/VirD2"/>
</dbReference>
<comment type="caution">
    <text evidence="3">The sequence shown here is derived from an EMBL/GenBank/DDBJ whole genome shotgun (WGS) entry which is preliminary data.</text>
</comment>
<protein>
    <submittedName>
        <fullName evidence="3">Relaxase/mobilization nuclease family protein</fullName>
    </submittedName>
</protein>
<dbReference type="Proteomes" id="UP000300142">
    <property type="component" value="Unassembled WGS sequence"/>
</dbReference>
<proteinExistence type="predicted"/>
<dbReference type="AlphaFoldDB" id="A0A480A7M5"/>
<dbReference type="EMBL" id="BJCE01000122">
    <property type="protein sequence ID" value="GCL38194.1"/>
    <property type="molecule type" value="Genomic_DNA"/>
</dbReference>
<feature type="domain" description="MobA/VirD2-like nuclease" evidence="2">
    <location>
        <begin position="73"/>
        <end position="192"/>
    </location>
</feature>
<feature type="region of interest" description="Disordered" evidence="1">
    <location>
        <begin position="389"/>
        <end position="409"/>
    </location>
</feature>
<evidence type="ECO:0000313" key="4">
    <source>
        <dbReference type="Proteomes" id="UP000300142"/>
    </source>
</evidence>
<dbReference type="Pfam" id="PF03432">
    <property type="entry name" value="Relaxase"/>
    <property type="match status" value="1"/>
</dbReference>
<evidence type="ECO:0000259" key="2">
    <source>
        <dbReference type="Pfam" id="PF03432"/>
    </source>
</evidence>
<organism evidence="3 4">
    <name type="scientific">Sphaerospermopsis reniformis</name>
    <dbReference type="NCBI Taxonomy" id="531300"/>
    <lineage>
        <taxon>Bacteria</taxon>
        <taxon>Bacillati</taxon>
        <taxon>Cyanobacteriota</taxon>
        <taxon>Cyanophyceae</taxon>
        <taxon>Nostocales</taxon>
        <taxon>Aphanizomenonaceae</taxon>
        <taxon>Sphaerospermopsis</taxon>
    </lineage>
</organism>
<feature type="region of interest" description="Disordered" evidence="1">
    <location>
        <begin position="195"/>
        <end position="220"/>
    </location>
</feature>